<evidence type="ECO:0000313" key="2">
    <source>
        <dbReference type="Proteomes" id="UP000509770"/>
    </source>
</evidence>
<accession>A0A7D0J9X2</accession>
<dbReference type="EMBL" id="MN136198">
    <property type="protein sequence ID" value="QEM42991.1"/>
    <property type="molecule type" value="Genomic_DNA"/>
</dbReference>
<proteinExistence type="predicted"/>
<sequence length="96" mass="10965">MKLEELPIELKAATKAAEAQQTYVNQLVDLFNKGQTTIEVFDKNLNTWTEVPLSEFNAMQNNRLTELLKHKDTLQGLYDQLQSPLDEAFKNVPKTA</sequence>
<reference evidence="1" key="1">
    <citation type="submission" date="2019-07" db="EMBL/GenBank/DDBJ databases">
        <authorList>
            <person name="Lin J."/>
            <person name="Cucic S."/>
            <person name="Klem A."/>
            <person name="Kropinski A."/>
            <person name="Anany H."/>
        </authorList>
    </citation>
    <scope>NUCLEOTIDE SEQUENCE [LARGE SCALE GENOMIC DNA]</scope>
</reference>
<organism evidence="1 2">
    <name type="scientific">Escherichia phage vB_EcoM_4HA13</name>
    <dbReference type="NCBI Taxonomy" id="2601675"/>
    <lineage>
        <taxon>Viruses</taxon>
        <taxon>Duplodnaviria</taxon>
        <taxon>Heunggongvirae</taxon>
        <taxon>Uroviricota</taxon>
        <taxon>Caudoviricetes</taxon>
        <taxon>Chaseviridae</taxon>
        <taxon>Cleopatravirinae</taxon>
        <taxon>Sabourvirus</taxon>
        <taxon>Sabourvirus sv4HA13</taxon>
    </lineage>
</organism>
<evidence type="ECO:0000313" key="1">
    <source>
        <dbReference type="EMBL" id="QEM42991.1"/>
    </source>
</evidence>
<name>A0A7D0J9X2_9CAUD</name>
<protein>
    <submittedName>
        <fullName evidence="1">Uncharacterized protein</fullName>
    </submittedName>
</protein>
<dbReference type="Proteomes" id="UP000509770">
    <property type="component" value="Segment"/>
</dbReference>
<gene>
    <name evidence="1" type="ORF">AC4HA13_0019</name>
</gene>
<keyword evidence="2" id="KW-1185">Reference proteome</keyword>